<dbReference type="EMBL" id="CAVMBE010000025">
    <property type="protein sequence ID" value="CAK4014801.1"/>
    <property type="molecule type" value="Genomic_DNA"/>
</dbReference>
<dbReference type="AlphaFoldDB" id="A0AAI8YYZ3"/>
<evidence type="ECO:0000256" key="7">
    <source>
        <dbReference type="ARBA" id="ARBA00022989"/>
    </source>
</evidence>
<evidence type="ECO:0000256" key="4">
    <source>
        <dbReference type="ARBA" id="ARBA00022692"/>
    </source>
</evidence>
<comment type="similarity">
    <text evidence="2">Belongs to the BIG1 family.</text>
</comment>
<evidence type="ECO:0000259" key="12">
    <source>
        <dbReference type="Pfam" id="PF20520"/>
    </source>
</evidence>
<feature type="transmembrane region" description="Helical" evidence="10">
    <location>
        <begin position="245"/>
        <end position="269"/>
    </location>
</feature>
<dbReference type="InterPro" id="IPR037654">
    <property type="entry name" value="Big1"/>
</dbReference>
<reference evidence="13" key="1">
    <citation type="submission" date="2023-11" db="EMBL/GenBank/DDBJ databases">
        <authorList>
            <person name="Alioto T."/>
            <person name="Alioto T."/>
            <person name="Gomez Garrido J."/>
        </authorList>
    </citation>
    <scope>NUCLEOTIDE SEQUENCE</scope>
</reference>
<proteinExistence type="inferred from homology"/>
<evidence type="ECO:0000256" key="11">
    <source>
        <dbReference type="SAM" id="SignalP"/>
    </source>
</evidence>
<keyword evidence="5 11" id="KW-0732">Signal</keyword>
<keyword evidence="8 10" id="KW-0472">Membrane</keyword>
<evidence type="ECO:0000313" key="14">
    <source>
        <dbReference type="Proteomes" id="UP001296104"/>
    </source>
</evidence>
<evidence type="ECO:0000256" key="1">
    <source>
        <dbReference type="ARBA" id="ARBA00004115"/>
    </source>
</evidence>
<dbReference type="GO" id="GO:0071555">
    <property type="term" value="P:cell wall organization"/>
    <property type="evidence" value="ECO:0007669"/>
    <property type="project" value="UniProtKB-KW"/>
</dbReference>
<comment type="subcellular location">
    <subcellularLocation>
        <location evidence="1">Endoplasmic reticulum membrane</location>
        <topology evidence="1">Single-pass type I membrane protein</topology>
    </subcellularLocation>
</comment>
<feature type="signal peptide" evidence="11">
    <location>
        <begin position="1"/>
        <end position="18"/>
    </location>
</feature>
<keyword evidence="6" id="KW-0256">Endoplasmic reticulum</keyword>
<protein>
    <recommendedName>
        <fullName evidence="3">Protein BIG1</fullName>
    </recommendedName>
</protein>
<dbReference type="InterPro" id="IPR046756">
    <property type="entry name" value="VAS1/VOA1_TM"/>
</dbReference>
<keyword evidence="9" id="KW-0961">Cell wall biogenesis/degradation</keyword>
<keyword evidence="4 10" id="KW-0812">Transmembrane</keyword>
<organism evidence="13 14">
    <name type="scientific">Lecanosticta acicola</name>
    <dbReference type="NCBI Taxonomy" id="111012"/>
    <lineage>
        <taxon>Eukaryota</taxon>
        <taxon>Fungi</taxon>
        <taxon>Dikarya</taxon>
        <taxon>Ascomycota</taxon>
        <taxon>Pezizomycotina</taxon>
        <taxon>Dothideomycetes</taxon>
        <taxon>Dothideomycetidae</taxon>
        <taxon>Mycosphaerellales</taxon>
        <taxon>Mycosphaerellaceae</taxon>
        <taxon>Lecanosticta</taxon>
    </lineage>
</organism>
<dbReference type="GO" id="GO:0005789">
    <property type="term" value="C:endoplasmic reticulum membrane"/>
    <property type="evidence" value="ECO:0007669"/>
    <property type="project" value="UniProtKB-SubCell"/>
</dbReference>
<accession>A0AAI8YYZ3</accession>
<gene>
    <name evidence="13" type="ORF">LECACI_7A004545</name>
</gene>
<dbReference type="GO" id="GO:0006078">
    <property type="term" value="P:(1-&gt;6)-beta-D-glucan biosynthetic process"/>
    <property type="evidence" value="ECO:0007669"/>
    <property type="project" value="TreeGrafter"/>
</dbReference>
<dbReference type="GO" id="GO:0009272">
    <property type="term" value="P:fungal-type cell wall biogenesis"/>
    <property type="evidence" value="ECO:0007669"/>
    <property type="project" value="TreeGrafter"/>
</dbReference>
<evidence type="ECO:0000256" key="8">
    <source>
        <dbReference type="ARBA" id="ARBA00023136"/>
    </source>
</evidence>
<feature type="chain" id="PRO_5042503313" description="Protein BIG1" evidence="11">
    <location>
        <begin position="19"/>
        <end position="289"/>
    </location>
</feature>
<keyword evidence="7 10" id="KW-1133">Transmembrane helix</keyword>
<evidence type="ECO:0000256" key="9">
    <source>
        <dbReference type="ARBA" id="ARBA00023316"/>
    </source>
</evidence>
<evidence type="ECO:0000256" key="2">
    <source>
        <dbReference type="ARBA" id="ARBA00008203"/>
    </source>
</evidence>
<sequence length="289" mass="32053">MLIRLIPALLAAATTAYALKDASPFFLLSTEALPSDSLQSAQISTSSTIEHDLISAFSKCDSSLYVFIEQAGVRASDLQDATAMPQMAKRVNDKQYKGVVQIPEVIGELDADRLKAELGEKCDEQKEGNRTVVLRMRFPTLVDTESAEGRSSVLKETDAYLDQQFPALLANYTSHVLIWTSSSSASSKLDADEERHYEMDEPPFQESLHTDLKRGLEHDLKRRQSGKGQSDLPLFEKYQFLSPGIFMGLSVSLLLFIILYVGVSAIANLEVSYMAFSKEMGPQAQKKQQ</sequence>
<dbReference type="PANTHER" id="PTHR28285">
    <property type="entry name" value="PROTEIN BIG1"/>
    <property type="match status" value="1"/>
</dbReference>
<evidence type="ECO:0000256" key="5">
    <source>
        <dbReference type="ARBA" id="ARBA00022729"/>
    </source>
</evidence>
<evidence type="ECO:0000256" key="6">
    <source>
        <dbReference type="ARBA" id="ARBA00022824"/>
    </source>
</evidence>
<evidence type="ECO:0000256" key="10">
    <source>
        <dbReference type="SAM" id="Phobius"/>
    </source>
</evidence>
<feature type="domain" description="V-type proton ATPase subunit S1/VOA1 transmembrane" evidence="12">
    <location>
        <begin position="239"/>
        <end position="278"/>
    </location>
</feature>
<dbReference type="Pfam" id="PF20520">
    <property type="entry name" value="Ac45-VOA1_TM"/>
    <property type="match status" value="1"/>
</dbReference>
<dbReference type="PANTHER" id="PTHR28285:SF1">
    <property type="entry name" value="PROTEIN BIG1"/>
    <property type="match status" value="1"/>
</dbReference>
<evidence type="ECO:0000256" key="3">
    <source>
        <dbReference type="ARBA" id="ARBA00022089"/>
    </source>
</evidence>
<comment type="caution">
    <text evidence="13">The sequence shown here is derived from an EMBL/GenBank/DDBJ whole genome shotgun (WGS) entry which is preliminary data.</text>
</comment>
<evidence type="ECO:0000313" key="13">
    <source>
        <dbReference type="EMBL" id="CAK4014801.1"/>
    </source>
</evidence>
<keyword evidence="14" id="KW-1185">Reference proteome</keyword>
<name>A0AAI8YYZ3_9PEZI</name>
<dbReference type="Proteomes" id="UP001296104">
    <property type="component" value="Unassembled WGS sequence"/>
</dbReference>